<evidence type="ECO:0000313" key="3">
    <source>
        <dbReference type="Proteomes" id="UP000177579"/>
    </source>
</evidence>
<sequence length="112" mass="12633">MSRMEQVNELLRGELANLISREITLDNGLITIIYVKCSPNLNQATVGISVLPETMSGTALRALRKHSSGFSGILKKKISLKFIPKFRWVVDSQERYAVEIDNAINEINKRDD</sequence>
<dbReference type="SUPFAM" id="SSF89919">
    <property type="entry name" value="Ribosome-binding factor A, RbfA"/>
    <property type="match status" value="1"/>
</dbReference>
<gene>
    <name evidence="2" type="ORF">A2531_07195</name>
</gene>
<dbReference type="EMBL" id="MFGO01000010">
    <property type="protein sequence ID" value="OGF41365.1"/>
    <property type="molecule type" value="Genomic_DNA"/>
</dbReference>
<accession>A0A1F5TR12</accession>
<reference evidence="2 3" key="1">
    <citation type="journal article" date="2016" name="Nat. Commun.">
        <title>Thousands of microbial genomes shed light on interconnected biogeochemical processes in an aquifer system.</title>
        <authorList>
            <person name="Anantharaman K."/>
            <person name="Brown C.T."/>
            <person name="Hug L.A."/>
            <person name="Sharon I."/>
            <person name="Castelle C.J."/>
            <person name="Probst A.J."/>
            <person name="Thomas B.C."/>
            <person name="Singh A."/>
            <person name="Wilkins M.J."/>
            <person name="Karaoz U."/>
            <person name="Brodie E.L."/>
            <person name="Williams K.H."/>
            <person name="Hubbard S.S."/>
            <person name="Banfield J.F."/>
        </authorList>
    </citation>
    <scope>NUCLEOTIDE SEQUENCE [LARGE SCALE GENOMIC DNA]</scope>
</reference>
<proteinExistence type="predicted"/>
<dbReference type="InterPro" id="IPR000238">
    <property type="entry name" value="RbfA"/>
</dbReference>
<protein>
    <recommendedName>
        <fullName evidence="4">Ribosome-binding factor A</fullName>
    </recommendedName>
</protein>
<dbReference type="InterPro" id="IPR015946">
    <property type="entry name" value="KH_dom-like_a/b"/>
</dbReference>
<name>A0A1F5TR12_9BACT</name>
<evidence type="ECO:0000256" key="1">
    <source>
        <dbReference type="ARBA" id="ARBA00022517"/>
    </source>
</evidence>
<dbReference type="AlphaFoldDB" id="A0A1F5TR12"/>
<evidence type="ECO:0000313" key="2">
    <source>
        <dbReference type="EMBL" id="OGF41365.1"/>
    </source>
</evidence>
<dbReference type="Pfam" id="PF02033">
    <property type="entry name" value="RBFA"/>
    <property type="match status" value="1"/>
</dbReference>
<dbReference type="Gene3D" id="3.30.300.20">
    <property type="match status" value="1"/>
</dbReference>
<comment type="caution">
    <text evidence="2">The sequence shown here is derived from an EMBL/GenBank/DDBJ whole genome shotgun (WGS) entry which is preliminary data.</text>
</comment>
<dbReference type="Proteomes" id="UP000177579">
    <property type="component" value="Unassembled WGS sequence"/>
</dbReference>
<keyword evidence="1" id="KW-0690">Ribosome biogenesis</keyword>
<dbReference type="InterPro" id="IPR023799">
    <property type="entry name" value="RbfA_dom_sf"/>
</dbReference>
<evidence type="ECO:0008006" key="4">
    <source>
        <dbReference type="Google" id="ProtNLM"/>
    </source>
</evidence>
<organism evidence="2 3">
    <name type="scientific">Candidatus Falkowbacteria bacterium RIFOXYD2_FULL_34_120</name>
    <dbReference type="NCBI Taxonomy" id="1798007"/>
    <lineage>
        <taxon>Bacteria</taxon>
        <taxon>Candidatus Falkowiibacteriota</taxon>
    </lineage>
</organism>
<dbReference type="GO" id="GO:0006364">
    <property type="term" value="P:rRNA processing"/>
    <property type="evidence" value="ECO:0007669"/>
    <property type="project" value="InterPro"/>
</dbReference>